<sequence>MFDSPDYPLPLDEDQFDAWLEKGRASVMPYVYLLIIWDELEHRYIPVYVENRFEINSYNKYGTTPERQSLIAAYDLFSESRVG</sequence>
<protein>
    <submittedName>
        <fullName evidence="1">Uncharacterized protein</fullName>
    </submittedName>
</protein>
<name>A0A8J3G6D1_9BACT</name>
<organism evidence="1 2">
    <name type="scientific">Mongoliitalea lutea</name>
    <dbReference type="NCBI Taxonomy" id="849756"/>
    <lineage>
        <taxon>Bacteria</taxon>
        <taxon>Pseudomonadati</taxon>
        <taxon>Bacteroidota</taxon>
        <taxon>Cytophagia</taxon>
        <taxon>Cytophagales</taxon>
        <taxon>Cyclobacteriaceae</taxon>
        <taxon>Mongoliitalea</taxon>
    </lineage>
</organism>
<reference evidence="1" key="2">
    <citation type="submission" date="2020-09" db="EMBL/GenBank/DDBJ databases">
        <authorList>
            <person name="Sun Q."/>
            <person name="Kim S."/>
        </authorList>
    </citation>
    <scope>NUCLEOTIDE SEQUENCE</scope>
    <source>
        <strain evidence="1">KCTC 23224</strain>
    </source>
</reference>
<dbReference type="RefSeq" id="WP_189584426.1">
    <property type="nucleotide sequence ID" value="NZ_BMYF01000020.1"/>
</dbReference>
<keyword evidence="2" id="KW-1185">Reference proteome</keyword>
<dbReference type="EMBL" id="BMYF01000020">
    <property type="protein sequence ID" value="GHB46948.1"/>
    <property type="molecule type" value="Genomic_DNA"/>
</dbReference>
<evidence type="ECO:0000313" key="1">
    <source>
        <dbReference type="EMBL" id="GHB46948.1"/>
    </source>
</evidence>
<dbReference type="Proteomes" id="UP000642809">
    <property type="component" value="Unassembled WGS sequence"/>
</dbReference>
<comment type="caution">
    <text evidence="1">The sequence shown here is derived from an EMBL/GenBank/DDBJ whole genome shotgun (WGS) entry which is preliminary data.</text>
</comment>
<gene>
    <name evidence="1" type="ORF">GCM10008106_29820</name>
</gene>
<proteinExistence type="predicted"/>
<evidence type="ECO:0000313" key="2">
    <source>
        <dbReference type="Proteomes" id="UP000642809"/>
    </source>
</evidence>
<reference evidence="1" key="1">
    <citation type="journal article" date="2014" name="Int. J. Syst. Evol. Microbiol.">
        <title>Complete genome sequence of Corynebacterium casei LMG S-19264T (=DSM 44701T), isolated from a smear-ripened cheese.</title>
        <authorList>
            <consortium name="US DOE Joint Genome Institute (JGI-PGF)"/>
            <person name="Walter F."/>
            <person name="Albersmeier A."/>
            <person name="Kalinowski J."/>
            <person name="Ruckert C."/>
        </authorList>
    </citation>
    <scope>NUCLEOTIDE SEQUENCE</scope>
    <source>
        <strain evidence="1">KCTC 23224</strain>
    </source>
</reference>
<accession>A0A8J3G6D1</accession>
<dbReference type="AlphaFoldDB" id="A0A8J3G6D1"/>